<dbReference type="EMBL" id="KB008043">
    <property type="protein sequence ID" value="ELR14849.1"/>
    <property type="molecule type" value="Genomic_DNA"/>
</dbReference>
<dbReference type="AlphaFoldDB" id="L8GNX4"/>
<keyword evidence="6" id="KW-1185">Reference proteome</keyword>
<sequence>MFDFMFGDVAYRVRPNGTACTIADQHNTQFTGGVERMPTFLRPEMAFTLKETVYSRLGLKSHTSLPAKITLVSRKRSRKFLNEYQLATFLEQETRMPVAVVDFASISPAEQVVVMHGTGIFVGMHGAVFANSFFLPRGAVAIEVFPGRYYRSMYSLYVQSAGATMYTYHEPHVTNITFDVSERNLDVEVSLSSFSVLLTKATQAFHDNNQLYYRKRQPSSWQ</sequence>
<name>L8GNX4_ACACF</name>
<dbReference type="Proteomes" id="UP000011083">
    <property type="component" value="Unassembled WGS sequence"/>
</dbReference>
<evidence type="ECO:0000256" key="3">
    <source>
        <dbReference type="ARBA" id="ARBA00023180"/>
    </source>
</evidence>
<evidence type="ECO:0000256" key="2">
    <source>
        <dbReference type="ARBA" id="ARBA00022679"/>
    </source>
</evidence>
<evidence type="ECO:0000259" key="4">
    <source>
        <dbReference type="Pfam" id="PF04577"/>
    </source>
</evidence>
<dbReference type="PANTHER" id="PTHR20961">
    <property type="entry name" value="GLYCOSYLTRANSFERASE"/>
    <property type="match status" value="1"/>
</dbReference>
<feature type="domain" description="Glycosyltransferase 61 catalytic" evidence="4">
    <location>
        <begin position="56"/>
        <end position="141"/>
    </location>
</feature>
<protein>
    <recommendedName>
        <fullName evidence="4">Glycosyltransferase 61 catalytic domain-containing protein</fullName>
    </recommendedName>
</protein>
<accession>L8GNX4</accession>
<dbReference type="InterPro" id="IPR007657">
    <property type="entry name" value="Glycosyltransferase_61"/>
</dbReference>
<evidence type="ECO:0000313" key="5">
    <source>
        <dbReference type="EMBL" id="ELR14849.1"/>
    </source>
</evidence>
<gene>
    <name evidence="5" type="ORF">ACA1_130440</name>
</gene>
<proteinExistence type="predicted"/>
<keyword evidence="1" id="KW-0328">Glycosyltransferase</keyword>
<dbReference type="OrthoDB" id="529273at2759"/>
<organism evidence="5 6">
    <name type="scientific">Acanthamoeba castellanii (strain ATCC 30010 / Neff)</name>
    <dbReference type="NCBI Taxonomy" id="1257118"/>
    <lineage>
        <taxon>Eukaryota</taxon>
        <taxon>Amoebozoa</taxon>
        <taxon>Discosea</taxon>
        <taxon>Longamoebia</taxon>
        <taxon>Centramoebida</taxon>
        <taxon>Acanthamoebidae</taxon>
        <taxon>Acanthamoeba</taxon>
    </lineage>
</organism>
<dbReference type="KEGG" id="acan:ACA1_130440"/>
<dbReference type="Pfam" id="PF04577">
    <property type="entry name" value="Glyco_transf_61"/>
    <property type="match status" value="1"/>
</dbReference>
<reference evidence="5 6" key="1">
    <citation type="journal article" date="2013" name="Genome Biol.">
        <title>Genome of Acanthamoeba castellanii highlights extensive lateral gene transfer and early evolution of tyrosine kinase signaling.</title>
        <authorList>
            <person name="Clarke M."/>
            <person name="Lohan A.J."/>
            <person name="Liu B."/>
            <person name="Lagkouvardos I."/>
            <person name="Roy S."/>
            <person name="Zafar N."/>
            <person name="Bertelli C."/>
            <person name="Schilde C."/>
            <person name="Kianianmomeni A."/>
            <person name="Burglin T.R."/>
            <person name="Frech C."/>
            <person name="Turcotte B."/>
            <person name="Kopec K.O."/>
            <person name="Synnott J.M."/>
            <person name="Choo C."/>
            <person name="Paponov I."/>
            <person name="Finkler A."/>
            <person name="Soon Heng Tan C."/>
            <person name="Hutchins A.P."/>
            <person name="Weinmeier T."/>
            <person name="Rattei T."/>
            <person name="Chu J.S."/>
            <person name="Gimenez G."/>
            <person name="Irimia M."/>
            <person name="Rigden D.J."/>
            <person name="Fitzpatrick D.A."/>
            <person name="Lorenzo-Morales J."/>
            <person name="Bateman A."/>
            <person name="Chiu C.H."/>
            <person name="Tang P."/>
            <person name="Hegemann P."/>
            <person name="Fromm H."/>
            <person name="Raoult D."/>
            <person name="Greub G."/>
            <person name="Miranda-Saavedra D."/>
            <person name="Chen N."/>
            <person name="Nash P."/>
            <person name="Ginger M.L."/>
            <person name="Horn M."/>
            <person name="Schaap P."/>
            <person name="Caler L."/>
            <person name="Loftus B."/>
        </authorList>
    </citation>
    <scope>NUCLEOTIDE SEQUENCE [LARGE SCALE GENOMIC DNA]</scope>
    <source>
        <strain evidence="5 6">Neff</strain>
    </source>
</reference>
<evidence type="ECO:0000313" key="6">
    <source>
        <dbReference type="Proteomes" id="UP000011083"/>
    </source>
</evidence>
<dbReference type="RefSeq" id="XP_004336862.1">
    <property type="nucleotide sequence ID" value="XM_004336814.1"/>
</dbReference>
<evidence type="ECO:0000256" key="1">
    <source>
        <dbReference type="ARBA" id="ARBA00022676"/>
    </source>
</evidence>
<keyword evidence="3" id="KW-0325">Glycoprotein</keyword>
<keyword evidence="2" id="KW-0808">Transferase</keyword>
<dbReference type="VEuPathDB" id="AmoebaDB:ACA1_130440"/>
<dbReference type="InterPro" id="IPR049625">
    <property type="entry name" value="Glyco_transf_61_cat"/>
</dbReference>
<dbReference type="GO" id="GO:0016757">
    <property type="term" value="F:glycosyltransferase activity"/>
    <property type="evidence" value="ECO:0007669"/>
    <property type="project" value="UniProtKB-KW"/>
</dbReference>
<dbReference type="GeneID" id="14915486"/>